<gene>
    <name evidence="5" type="ordered locus">CAP2UW1_0970</name>
</gene>
<dbReference type="PRINTS" id="PR00081">
    <property type="entry name" value="GDHRDH"/>
</dbReference>
<dbReference type="KEGG" id="app:CAP2UW1_0970"/>
<protein>
    <submittedName>
        <fullName evidence="5">Short-chain dehydrogenase/reductase SDR</fullName>
    </submittedName>
</protein>
<dbReference type="HOGENOM" id="CLU_010194_2_1_4"/>
<accession>C7RPR4</accession>
<reference evidence="5" key="2">
    <citation type="submission" date="2009-09" db="EMBL/GenBank/DDBJ databases">
        <title>Complete sequence of chromosome of Candidatus Accumulibacter phosphatis clade IIA str. UW-1.</title>
        <authorList>
            <consortium name="US DOE Joint Genome Institute"/>
            <person name="Martin H.G."/>
            <person name="Ivanova N."/>
            <person name="Kunin V."/>
            <person name="Warnecke F."/>
            <person name="Barry K."/>
            <person name="He S."/>
            <person name="Salamov A."/>
            <person name="Szeto E."/>
            <person name="Dalin E."/>
            <person name="Pangilinan J.L."/>
            <person name="Lapidus A."/>
            <person name="Lowry S."/>
            <person name="Kyrpides N.C."/>
            <person name="McMahon K.D."/>
            <person name="Hugenholtz P."/>
        </authorList>
    </citation>
    <scope>NUCLEOTIDE SEQUENCE [LARGE SCALE GENOMIC DNA]</scope>
    <source>
        <strain evidence="5">UW-1</strain>
    </source>
</reference>
<dbReference type="SUPFAM" id="SSF51735">
    <property type="entry name" value="NAD(P)-binding Rossmann-fold domains"/>
    <property type="match status" value="1"/>
</dbReference>
<name>C7RPR4_ACCRE</name>
<comment type="similarity">
    <text evidence="1 3">Belongs to the short-chain dehydrogenases/reductases (SDR) family.</text>
</comment>
<keyword evidence="2" id="KW-0560">Oxidoreductase</keyword>
<dbReference type="STRING" id="522306.CAP2UW1_0970"/>
<dbReference type="InterPro" id="IPR036291">
    <property type="entry name" value="NAD(P)-bd_dom_sf"/>
</dbReference>
<dbReference type="GO" id="GO:0016020">
    <property type="term" value="C:membrane"/>
    <property type="evidence" value="ECO:0007669"/>
    <property type="project" value="TreeGrafter"/>
</dbReference>
<dbReference type="InterPro" id="IPR057326">
    <property type="entry name" value="KR_dom"/>
</dbReference>
<sequence length="263" mass="27369">MDLKNARILLTGASGGLGQELARQLNDAGAALLLAGRDQGRLAALSTSLGTGVASVCADLGRPAGVVALAGAAREFGINVLINNAGVGAFGLFENQDWPTIEGVLATNLEAPVRLTHALLPWLKAQPQAAIVNIGSTFGSLPFPGFVAYSAAKAGLRGFSQALRRELADSLVSVVHIAPRAIDTPLNSDPVKALNRALKNHSDSAEDVARQIVRALRRGDGESHFGFPERLFAWINGFAPALIDRGLAGKLAIIKQHSSSSSS</sequence>
<evidence type="ECO:0000256" key="1">
    <source>
        <dbReference type="ARBA" id="ARBA00006484"/>
    </source>
</evidence>
<dbReference type="SMART" id="SM00822">
    <property type="entry name" value="PKS_KR"/>
    <property type="match status" value="1"/>
</dbReference>
<dbReference type="eggNOG" id="COG0300">
    <property type="taxonomic scope" value="Bacteria"/>
</dbReference>
<organism evidence="5">
    <name type="scientific">Accumulibacter regalis</name>
    <dbReference type="NCBI Taxonomy" id="522306"/>
    <lineage>
        <taxon>Bacteria</taxon>
        <taxon>Pseudomonadati</taxon>
        <taxon>Pseudomonadota</taxon>
        <taxon>Betaproteobacteria</taxon>
        <taxon>Candidatus Accumulibacter</taxon>
    </lineage>
</organism>
<dbReference type="OrthoDB" id="9790266at2"/>
<dbReference type="AlphaFoldDB" id="C7RPR4"/>
<evidence type="ECO:0000313" key="5">
    <source>
        <dbReference type="EMBL" id="ACV34307.1"/>
    </source>
</evidence>
<dbReference type="NCBIfam" id="NF006565">
    <property type="entry name" value="PRK09072.1"/>
    <property type="match status" value="1"/>
</dbReference>
<dbReference type="PROSITE" id="PS00061">
    <property type="entry name" value="ADH_SHORT"/>
    <property type="match status" value="1"/>
</dbReference>
<evidence type="ECO:0000256" key="3">
    <source>
        <dbReference type="RuleBase" id="RU000363"/>
    </source>
</evidence>
<dbReference type="InterPro" id="IPR002347">
    <property type="entry name" value="SDR_fam"/>
</dbReference>
<dbReference type="Gene3D" id="3.40.50.720">
    <property type="entry name" value="NAD(P)-binding Rossmann-like Domain"/>
    <property type="match status" value="1"/>
</dbReference>
<dbReference type="GO" id="GO:0016491">
    <property type="term" value="F:oxidoreductase activity"/>
    <property type="evidence" value="ECO:0007669"/>
    <property type="project" value="UniProtKB-KW"/>
</dbReference>
<dbReference type="PANTHER" id="PTHR44196:SF1">
    <property type="entry name" value="DEHYDROGENASE_REDUCTASE SDR FAMILY MEMBER 7B"/>
    <property type="match status" value="1"/>
</dbReference>
<dbReference type="PRINTS" id="PR00080">
    <property type="entry name" value="SDRFAMILY"/>
</dbReference>
<dbReference type="Pfam" id="PF00106">
    <property type="entry name" value="adh_short"/>
    <property type="match status" value="1"/>
</dbReference>
<reference evidence="5" key="1">
    <citation type="submission" date="2009-08" db="EMBL/GenBank/DDBJ databases">
        <authorList>
            <consortium name="US DOE Joint Genome Institute"/>
            <person name="Lucas S."/>
            <person name="Copeland A."/>
            <person name="Lapidus A."/>
            <person name="Glavina del Rio T."/>
            <person name="Dalin E."/>
            <person name="Tice H."/>
            <person name="Bruce D."/>
            <person name="Barry K."/>
            <person name="Pitluck S."/>
            <person name="Lowry S."/>
            <person name="Larimer F."/>
            <person name="Land M."/>
            <person name="Hauser L."/>
            <person name="Kyrpides N."/>
            <person name="Ivanova N."/>
            <person name="McMahon K.D."/>
            <person name="Hugenholtz P."/>
        </authorList>
    </citation>
    <scope>NUCLEOTIDE SEQUENCE</scope>
    <source>
        <strain evidence="5">UW-1</strain>
    </source>
</reference>
<dbReference type="EMBL" id="CP001715">
    <property type="protein sequence ID" value="ACV34307.1"/>
    <property type="molecule type" value="Genomic_DNA"/>
</dbReference>
<proteinExistence type="inferred from homology"/>
<feature type="domain" description="Ketoreductase" evidence="4">
    <location>
        <begin position="6"/>
        <end position="180"/>
    </location>
</feature>
<dbReference type="InterPro" id="IPR020904">
    <property type="entry name" value="Sc_DH/Rdtase_CS"/>
</dbReference>
<dbReference type="PANTHER" id="PTHR44196">
    <property type="entry name" value="DEHYDROGENASE/REDUCTASE SDR FAMILY MEMBER 7B"/>
    <property type="match status" value="1"/>
</dbReference>
<evidence type="ECO:0000259" key="4">
    <source>
        <dbReference type="SMART" id="SM00822"/>
    </source>
</evidence>
<evidence type="ECO:0000256" key="2">
    <source>
        <dbReference type="ARBA" id="ARBA00023002"/>
    </source>
</evidence>